<gene>
    <name evidence="2" type="ORF">CDAR_460911</name>
</gene>
<evidence type="ECO:0000313" key="2">
    <source>
        <dbReference type="EMBL" id="GIY16847.1"/>
    </source>
</evidence>
<evidence type="ECO:0000256" key="1">
    <source>
        <dbReference type="SAM" id="MobiDB-lite"/>
    </source>
</evidence>
<protein>
    <submittedName>
        <fullName evidence="2">Uncharacterized protein</fullName>
    </submittedName>
</protein>
<feature type="region of interest" description="Disordered" evidence="1">
    <location>
        <begin position="1"/>
        <end position="39"/>
    </location>
</feature>
<dbReference type="EMBL" id="BPLQ01005727">
    <property type="protein sequence ID" value="GIY16847.1"/>
    <property type="molecule type" value="Genomic_DNA"/>
</dbReference>
<feature type="compositionally biased region" description="Basic and acidic residues" evidence="1">
    <location>
        <begin position="1"/>
        <end position="26"/>
    </location>
</feature>
<comment type="caution">
    <text evidence="2">The sequence shown here is derived from an EMBL/GenBank/DDBJ whole genome shotgun (WGS) entry which is preliminary data.</text>
</comment>
<dbReference type="AlphaFoldDB" id="A0AAV4R8W5"/>
<sequence length="90" mass="10539">MNAEKDSKRGREGVEKKRQKNREHEWKKKKMGEDEPNGLSYQVGIHTKCLPHSSLLSFQKKYLPTHLEKEQFISAKLEMGWRLKMGLSSP</sequence>
<dbReference type="Proteomes" id="UP001054837">
    <property type="component" value="Unassembled WGS sequence"/>
</dbReference>
<evidence type="ECO:0000313" key="3">
    <source>
        <dbReference type="Proteomes" id="UP001054837"/>
    </source>
</evidence>
<keyword evidence="3" id="KW-1185">Reference proteome</keyword>
<organism evidence="2 3">
    <name type="scientific">Caerostris darwini</name>
    <dbReference type="NCBI Taxonomy" id="1538125"/>
    <lineage>
        <taxon>Eukaryota</taxon>
        <taxon>Metazoa</taxon>
        <taxon>Ecdysozoa</taxon>
        <taxon>Arthropoda</taxon>
        <taxon>Chelicerata</taxon>
        <taxon>Arachnida</taxon>
        <taxon>Araneae</taxon>
        <taxon>Araneomorphae</taxon>
        <taxon>Entelegynae</taxon>
        <taxon>Araneoidea</taxon>
        <taxon>Araneidae</taxon>
        <taxon>Caerostris</taxon>
    </lineage>
</organism>
<accession>A0AAV4R8W5</accession>
<name>A0AAV4R8W5_9ARAC</name>
<reference evidence="2 3" key="1">
    <citation type="submission" date="2021-06" db="EMBL/GenBank/DDBJ databases">
        <title>Caerostris darwini draft genome.</title>
        <authorList>
            <person name="Kono N."/>
            <person name="Arakawa K."/>
        </authorList>
    </citation>
    <scope>NUCLEOTIDE SEQUENCE [LARGE SCALE GENOMIC DNA]</scope>
</reference>
<proteinExistence type="predicted"/>